<dbReference type="InterPro" id="IPR003669">
    <property type="entry name" value="Thymidylate_synthase_ThyX"/>
</dbReference>
<proteinExistence type="predicted"/>
<keyword evidence="1" id="KW-0808">Transferase</keyword>
<dbReference type="Gene3D" id="3.30.1360.170">
    <property type="match status" value="1"/>
</dbReference>
<dbReference type="Pfam" id="PF02511">
    <property type="entry name" value="Thy1"/>
    <property type="match status" value="1"/>
</dbReference>
<keyword evidence="2" id="KW-1185">Reference proteome</keyword>
<dbReference type="InterPro" id="IPR036098">
    <property type="entry name" value="Thymidylate_synthase_ThyX_sf"/>
</dbReference>
<dbReference type="GO" id="GO:0050660">
    <property type="term" value="F:flavin adenine dinucleotide binding"/>
    <property type="evidence" value="ECO:0007669"/>
    <property type="project" value="InterPro"/>
</dbReference>
<evidence type="ECO:0000313" key="1">
    <source>
        <dbReference type="EMBL" id="QQV91623.1"/>
    </source>
</evidence>
<name>A0A7U0GAI2_9CAUD</name>
<dbReference type="PROSITE" id="PS51331">
    <property type="entry name" value="THYX"/>
    <property type="match status" value="1"/>
</dbReference>
<dbReference type="EC" id="2.1.1.-" evidence="1"/>
<dbReference type="GO" id="GO:0070402">
    <property type="term" value="F:NADPH binding"/>
    <property type="evidence" value="ECO:0007669"/>
    <property type="project" value="TreeGrafter"/>
</dbReference>
<dbReference type="EMBL" id="MW394388">
    <property type="protein sequence ID" value="QQV91623.1"/>
    <property type="molecule type" value="Genomic_DNA"/>
</dbReference>
<gene>
    <name evidence="1" type="ORF">vBKpPFBKp27_002</name>
</gene>
<protein>
    <submittedName>
        <fullName evidence="1">Thymidylate synthase</fullName>
        <ecNumber evidence="1">2.1.1.-</ecNumber>
    </submittedName>
</protein>
<dbReference type="CDD" id="cd20175">
    <property type="entry name" value="ThyX"/>
    <property type="match status" value="1"/>
</dbReference>
<dbReference type="SUPFAM" id="SSF69796">
    <property type="entry name" value="Thymidylate synthase-complementing protein Thy1"/>
    <property type="match status" value="1"/>
</dbReference>
<dbReference type="GO" id="GO:0050797">
    <property type="term" value="F:thymidylate synthase (FAD) activity"/>
    <property type="evidence" value="ECO:0007669"/>
    <property type="project" value="InterPro"/>
</dbReference>
<reference evidence="1 2" key="1">
    <citation type="submission" date="2020-12" db="EMBL/GenBank/DDBJ databases">
        <title>Genomic characterization of four novel bacteriophages infecting Klebsiella pneumoniae.</title>
        <authorList>
            <person name="Estrada Bonilla B."/>
            <person name="Costa A.R."/>
            <person name="van Rossum T."/>
            <person name="Hagedoorn S."/>
            <person name="Wallinga H."/>
            <person name="Xiao M."/>
            <person name="Song W."/>
            <person name="Haas P.-J."/>
            <person name="Nobrega F.L."/>
            <person name="Brouns S.J.J."/>
        </authorList>
    </citation>
    <scope>NUCLEOTIDE SEQUENCE [LARGE SCALE GENOMIC DNA]</scope>
</reference>
<dbReference type="PANTHER" id="PTHR34934:SF1">
    <property type="entry name" value="FLAVIN-DEPENDENT THYMIDYLATE SYNTHASE"/>
    <property type="match status" value="1"/>
</dbReference>
<keyword evidence="1" id="KW-0489">Methyltransferase</keyword>
<organism evidence="1 2">
    <name type="scientific">Klebsiella phage vB_KpP_FBKp27</name>
    <dbReference type="NCBI Taxonomy" id="2801837"/>
    <lineage>
        <taxon>Viruses</taxon>
        <taxon>Duplodnaviria</taxon>
        <taxon>Heunggongvirae</taxon>
        <taxon>Uroviricota</taxon>
        <taxon>Caudoviricetes</taxon>
        <taxon>Schitoviridae</taxon>
        <taxon>Efbeekayvirus</taxon>
        <taxon>Efbeekayvirus Fbkp27</taxon>
    </lineage>
</organism>
<accession>A0A7U0GAI2</accession>
<dbReference type="PANTHER" id="PTHR34934">
    <property type="entry name" value="FLAVIN-DEPENDENT THYMIDYLATE SYNTHASE"/>
    <property type="match status" value="1"/>
</dbReference>
<sequence length="253" mass="28952">MTQQVAEYIDHMGDDQRVVDVARISFGPLKKVTTPEQDASLIRFLANGVTSKDKEQIIKWIIEGIDPHYIDDPVETARQLYEDIRHQAVHWTPFAHTAITLRMKAPIPIRTQCFKHKQGLVENEESRRYISVTPEIFIPEFRQKPEGSIKQGSAGIHEANDYWKRQYIYHTQEAVALYEKMISDGVAPEQARFVLPQGAMVNWIWTGNLLAFANFFNKRSDSHAQQEIQDLAHAIAAIVEPLFPVSWAALTKS</sequence>
<dbReference type="GO" id="GO:0032259">
    <property type="term" value="P:methylation"/>
    <property type="evidence" value="ECO:0007669"/>
    <property type="project" value="UniProtKB-KW"/>
</dbReference>
<dbReference type="Proteomes" id="UP000596379">
    <property type="component" value="Segment"/>
</dbReference>
<dbReference type="GO" id="GO:0006231">
    <property type="term" value="P:dTMP biosynthetic process"/>
    <property type="evidence" value="ECO:0007669"/>
    <property type="project" value="InterPro"/>
</dbReference>
<dbReference type="GO" id="GO:0004799">
    <property type="term" value="F:thymidylate synthase activity"/>
    <property type="evidence" value="ECO:0007669"/>
    <property type="project" value="TreeGrafter"/>
</dbReference>
<dbReference type="NCBIfam" id="TIGR02170">
    <property type="entry name" value="thyX"/>
    <property type="match status" value="1"/>
</dbReference>
<evidence type="ECO:0000313" key="2">
    <source>
        <dbReference type="Proteomes" id="UP000596379"/>
    </source>
</evidence>